<evidence type="ECO:0000256" key="4">
    <source>
        <dbReference type="PROSITE-ProRule" id="PRU00452"/>
    </source>
</evidence>
<dbReference type="InterPro" id="IPR004181">
    <property type="entry name" value="Znf_MIZ"/>
</dbReference>
<evidence type="ECO:0000313" key="11">
    <source>
        <dbReference type="EMBL" id="CAL4765127.1"/>
    </source>
</evidence>
<gene>
    <name evidence="9" type="ORF">C1SCF055_LOCUS5927</name>
</gene>
<dbReference type="InterPro" id="IPR036102">
    <property type="entry name" value="OsmC/Ohrsf"/>
</dbReference>
<dbReference type="SUPFAM" id="SSF82784">
    <property type="entry name" value="OsmC-like"/>
    <property type="match status" value="1"/>
</dbReference>
<feature type="region of interest" description="Disordered" evidence="5">
    <location>
        <begin position="567"/>
        <end position="590"/>
    </location>
</feature>
<comment type="caution">
    <text evidence="9">The sequence shown here is derived from an EMBL/GenBank/DDBJ whole genome shotgun (WGS) entry which is preliminary data.</text>
</comment>
<dbReference type="InterPro" id="IPR036397">
    <property type="entry name" value="RNaseH_sf"/>
</dbReference>
<evidence type="ECO:0000256" key="2">
    <source>
        <dbReference type="ARBA" id="ARBA00022771"/>
    </source>
</evidence>
<dbReference type="PANTHER" id="PTHR35368:SF1">
    <property type="entry name" value="HYDROPEROXIDE REDUCTASE"/>
    <property type="match status" value="1"/>
</dbReference>
<feature type="compositionally biased region" description="Basic and acidic residues" evidence="5">
    <location>
        <begin position="772"/>
        <end position="789"/>
    </location>
</feature>
<feature type="compositionally biased region" description="Low complexity" evidence="5">
    <location>
        <begin position="3051"/>
        <end position="3063"/>
    </location>
</feature>
<feature type="region of interest" description="Disordered" evidence="5">
    <location>
        <begin position="2291"/>
        <end position="2328"/>
    </location>
</feature>
<feature type="compositionally biased region" description="Basic residues" evidence="5">
    <location>
        <begin position="3248"/>
        <end position="3258"/>
    </location>
</feature>
<dbReference type="Pfam" id="PF02891">
    <property type="entry name" value="zf-MIZ"/>
    <property type="match status" value="1"/>
</dbReference>
<dbReference type="PANTHER" id="PTHR35368">
    <property type="entry name" value="HYDROPEROXIDE REDUCTASE"/>
    <property type="match status" value="1"/>
</dbReference>
<dbReference type="Proteomes" id="UP001152797">
    <property type="component" value="Unassembled WGS sequence"/>
</dbReference>
<feature type="compositionally biased region" description="Basic residues" evidence="5">
    <location>
        <begin position="637"/>
        <end position="655"/>
    </location>
</feature>
<evidence type="ECO:0000256" key="5">
    <source>
        <dbReference type="SAM" id="MobiDB-lite"/>
    </source>
</evidence>
<keyword evidence="12" id="KW-1185">Reference proteome</keyword>
<reference evidence="9" key="1">
    <citation type="submission" date="2022-10" db="EMBL/GenBank/DDBJ databases">
        <authorList>
            <person name="Chen Y."/>
            <person name="Dougan E. K."/>
            <person name="Chan C."/>
            <person name="Rhodes N."/>
            <person name="Thang M."/>
        </authorList>
    </citation>
    <scope>NUCLEOTIDE SEQUENCE</scope>
</reference>
<dbReference type="SUPFAM" id="SSF53098">
    <property type="entry name" value="Ribonuclease H-like"/>
    <property type="match status" value="1"/>
</dbReference>
<evidence type="ECO:0000256" key="3">
    <source>
        <dbReference type="ARBA" id="ARBA00022833"/>
    </source>
</evidence>
<dbReference type="InterPro" id="IPR013103">
    <property type="entry name" value="RVT_2"/>
</dbReference>
<accession>A0A9P1BSB1</accession>
<evidence type="ECO:0000256" key="6">
    <source>
        <dbReference type="SAM" id="SignalP"/>
    </source>
</evidence>
<keyword evidence="6" id="KW-0732">Signal</keyword>
<feature type="region of interest" description="Disordered" evidence="5">
    <location>
        <begin position="761"/>
        <end position="789"/>
    </location>
</feature>
<proteinExistence type="predicted"/>
<feature type="region of interest" description="Disordered" evidence="5">
    <location>
        <begin position="3002"/>
        <end position="3088"/>
    </location>
</feature>
<dbReference type="InterPro" id="IPR021109">
    <property type="entry name" value="Peptidase_aspartic_dom_sf"/>
</dbReference>
<evidence type="ECO:0000313" key="12">
    <source>
        <dbReference type="Proteomes" id="UP001152797"/>
    </source>
</evidence>
<feature type="region of interest" description="Disordered" evidence="5">
    <location>
        <begin position="1655"/>
        <end position="1711"/>
    </location>
</feature>
<evidence type="ECO:0000313" key="10">
    <source>
        <dbReference type="EMBL" id="CAL1131190.1"/>
    </source>
</evidence>
<evidence type="ECO:0000313" key="9">
    <source>
        <dbReference type="EMBL" id="CAI3977815.1"/>
    </source>
</evidence>
<dbReference type="Gene3D" id="2.40.70.10">
    <property type="entry name" value="Acid Proteases"/>
    <property type="match status" value="1"/>
</dbReference>
<feature type="compositionally biased region" description="Basic and acidic residues" evidence="5">
    <location>
        <begin position="3003"/>
        <end position="3015"/>
    </location>
</feature>
<evidence type="ECO:0000259" key="7">
    <source>
        <dbReference type="PROSITE" id="PS50994"/>
    </source>
</evidence>
<protein>
    <submittedName>
        <fullName evidence="11">Retrovirus-related Pol polyprotein from transposon RE2 (Retro element 2) (AtRE2)</fullName>
    </submittedName>
</protein>
<dbReference type="PROSITE" id="PS51044">
    <property type="entry name" value="ZF_SP_RING"/>
    <property type="match status" value="1"/>
</dbReference>
<dbReference type="InterPro" id="IPR012337">
    <property type="entry name" value="RNaseH-like_sf"/>
</dbReference>
<dbReference type="InterPro" id="IPR013083">
    <property type="entry name" value="Znf_RING/FYVE/PHD"/>
</dbReference>
<feature type="chain" id="PRO_5043269776" evidence="6">
    <location>
        <begin position="22"/>
        <end position="3363"/>
    </location>
</feature>
<dbReference type="Pfam" id="PF02566">
    <property type="entry name" value="OsmC"/>
    <property type="match status" value="1"/>
</dbReference>
<feature type="region of interest" description="Disordered" evidence="5">
    <location>
        <begin position="1298"/>
        <end position="1323"/>
    </location>
</feature>
<feature type="domain" description="Integrase catalytic" evidence="7">
    <location>
        <begin position="1791"/>
        <end position="1966"/>
    </location>
</feature>
<dbReference type="GO" id="GO:0008270">
    <property type="term" value="F:zinc ion binding"/>
    <property type="evidence" value="ECO:0007669"/>
    <property type="project" value="UniProtKB-KW"/>
</dbReference>
<keyword evidence="3" id="KW-0862">Zinc</keyword>
<evidence type="ECO:0000256" key="1">
    <source>
        <dbReference type="ARBA" id="ARBA00022723"/>
    </source>
</evidence>
<dbReference type="PROSITE" id="PS50994">
    <property type="entry name" value="INTEGRASE"/>
    <property type="match status" value="1"/>
</dbReference>
<name>A0A9P1BSB1_9DINO</name>
<dbReference type="InterPro" id="IPR052924">
    <property type="entry name" value="OsmC/Ohr_hydroprdx_reductase"/>
</dbReference>
<dbReference type="Pfam" id="PF07727">
    <property type="entry name" value="RVT_2"/>
    <property type="match status" value="1"/>
</dbReference>
<organism evidence="9">
    <name type="scientific">Cladocopium goreaui</name>
    <dbReference type="NCBI Taxonomy" id="2562237"/>
    <lineage>
        <taxon>Eukaryota</taxon>
        <taxon>Sar</taxon>
        <taxon>Alveolata</taxon>
        <taxon>Dinophyceae</taxon>
        <taxon>Suessiales</taxon>
        <taxon>Symbiodiniaceae</taxon>
        <taxon>Cladocopium</taxon>
    </lineage>
</organism>
<dbReference type="InterPro" id="IPR003718">
    <property type="entry name" value="OsmC/Ohr_fam"/>
</dbReference>
<dbReference type="Gene3D" id="3.30.40.10">
    <property type="entry name" value="Zinc/RING finger domain, C3HC4 (zinc finger)"/>
    <property type="match status" value="1"/>
</dbReference>
<dbReference type="OrthoDB" id="432370at2759"/>
<dbReference type="GO" id="GO:0015074">
    <property type="term" value="P:DNA integration"/>
    <property type="evidence" value="ECO:0007669"/>
    <property type="project" value="InterPro"/>
</dbReference>
<feature type="compositionally biased region" description="Basic residues" evidence="5">
    <location>
        <begin position="567"/>
        <end position="577"/>
    </location>
</feature>
<feature type="domain" description="SP-RING-type" evidence="8">
    <location>
        <begin position="168"/>
        <end position="252"/>
    </location>
</feature>
<reference evidence="10" key="2">
    <citation type="submission" date="2024-04" db="EMBL/GenBank/DDBJ databases">
        <authorList>
            <person name="Chen Y."/>
            <person name="Shah S."/>
            <person name="Dougan E. K."/>
            <person name="Thang M."/>
            <person name="Chan C."/>
        </authorList>
    </citation>
    <scope>NUCLEOTIDE SEQUENCE [LARGE SCALE GENOMIC DNA]</scope>
</reference>
<feature type="compositionally biased region" description="Basic and acidic residues" evidence="5">
    <location>
        <begin position="3237"/>
        <end position="3247"/>
    </location>
</feature>
<dbReference type="Gene3D" id="3.30.300.20">
    <property type="match status" value="1"/>
</dbReference>
<keyword evidence="1" id="KW-0479">Metal-binding</keyword>
<dbReference type="Gene3D" id="3.30.420.10">
    <property type="entry name" value="Ribonuclease H-like superfamily/Ribonuclease H"/>
    <property type="match status" value="1"/>
</dbReference>
<dbReference type="EMBL" id="CAMXCT030000368">
    <property type="protein sequence ID" value="CAL4765127.1"/>
    <property type="molecule type" value="Genomic_DNA"/>
</dbReference>
<feature type="signal peptide" evidence="6">
    <location>
        <begin position="1"/>
        <end position="21"/>
    </location>
</feature>
<dbReference type="InterPro" id="IPR001584">
    <property type="entry name" value="Integrase_cat-core"/>
</dbReference>
<dbReference type="InterPro" id="IPR015946">
    <property type="entry name" value="KH_dom-like_a/b"/>
</dbReference>
<keyword evidence="2 4" id="KW-0863">Zinc-finger</keyword>
<feature type="region of interest" description="Disordered" evidence="5">
    <location>
        <begin position="3230"/>
        <end position="3258"/>
    </location>
</feature>
<feature type="compositionally biased region" description="Acidic residues" evidence="5">
    <location>
        <begin position="499"/>
        <end position="526"/>
    </location>
</feature>
<feature type="region of interest" description="Disordered" evidence="5">
    <location>
        <begin position="495"/>
        <end position="526"/>
    </location>
</feature>
<dbReference type="GO" id="GO:0003676">
    <property type="term" value="F:nucleic acid binding"/>
    <property type="evidence" value="ECO:0007669"/>
    <property type="project" value="InterPro"/>
</dbReference>
<sequence length="3363" mass="372667">MGPQNPVRLSVCLCLGTAVCCLILSSPDRFKNANPWIPPKKLLCWSTLKAGAPNKISLPIMPFVEYRSGRLMPDHILEVRCLRVDAPEWRYELVHSWPSGISIFVGDRRVLVKKPDDEHFEAIPVSGFVISVPILRDEEVVERVIQLQPPLKDLGWVMEHRPDRVSKKDTLRCVEPPVLKLTDCTSLLRIEQAARGSGCEHLQCFDLTSYIHTMRNIPPKHAWCCPICDKPAPLHQLRLDAFAQSVIDSTAANVTEVLVADNGKFEIICDRYGVPQYAGEVEAFEEYVERAWDLYFGREGQESQVSTPIHLRSGLTGHAYEAVRKLEHSKLRTATAEGKATEGGMKLLIQTLKESIAAETPVKINELFFTAFYSADVWRKPQESMQQYIIRREQDFARLKESSQETTVSDNLRCMMLLTFSGLDQREQLGVLASVGNEYDFKKVSHALRIQFPQISGKPVFRRDYLGCARGGGQHGTMKSAKWKVGQGRFKQHAFLADDQAEDDEPEYDGDGYYEDDDAEAEDDEADDSYLTYSDDDGLDALIQECGGSLDDPQVAEAFATVAQFRAKKKGSGKRKPQSSGSSHSYPFKAHGDIQFDTKAKENRKNAIKFLKSMSTCTSCNQRGHWVGDQECPNFKPKGKGKGQKPKKSGSPKKASHAMFVLHDSLESADENEVRFASFGKLRPVHSNSEPNAALVNDAAPGYDIPPKNAKVFKPSAVPKNDMVFENAKAPDATAVHVNALVPEAFAANVNAKVPDSNEYKVDGSQNQCTATEKKDPAVPDGPRLADDSKSFTDTSFHAECFMVLKETQHCEHLSYCGGDEKQIHRGANGHTRHLTCKQCDKTVICGRRREAIQMWSYLVQVALCTKFGSKLRSTLIYRICSSGLTKMLEDKDKQKALGHVASPGSPGWSVIPSEADSSQLGQRGYSDVPRLPARKTATIVRSPETQCWLFGVLLAPGVDLPPFPELKPEDLDVLQPLPGDDTVMPEGPFRGYKFVDIATNFESEPYCKQVMHIALNLEPMSPPVFRLASYLYVRLQIAWQAVVKLSGTGQVLPAGKRPFSPEDMLTSRTIKVPLQLDYYDPSSLKVHECEVMMVDEDLNYEAYAVQPADPPGLAILDSGCNRTMHGEEWAKAYEEKLAELGLQPSIRNKTQLFKGIGGHAESKVVKAYPVGLGGVNGELHSAETPGKTPMLISRPFMQTLGTIINLGEGTVSFSKLNIRDLPLKRTSRGHLAISLLDFDQNTMSVFDELVKGYDEFDVNAAETEALDLAPGFEPASEAIGFPALGLEQASETLDLAPGLEPVSPPSDALSYDDGLDPDTRRESQDTWDVVFGIDEAELERVMNQHHEGFHCESTDVFLEEVEKGFFSVRKPSSRKAKKIAAMDTALCGMDALVSNQLRMQQASKAARKPPTGKTWLKQVFAGQMGLTILAVFHGMVFGIPRDISLDGWDALTPAGRRQLHQDFQQEDPFCTVLTQPCGPWGNWSRFNISKGGSASVTVLQLREDGRPLLKVVNKTIKDRLRANRHIFMEQPLGSQVLDEPEMADVRKLVEDGTLLFIVVDGCMVGYKDSVTGLPNKKPSFYITSMLCAESVFATCRCDHSHEHQPLEGNNEFGPRTTQAAAWPSELNQMVLDCIIQQAAIEEHLADEIYAGDAQRRPASGLSGRSPKRRRQGRMATISSPAPPVYVRPQGAEAPQPVGELGDLPPDDDSSFRAQQAAALDPILNQTEADRRHQWLQVDPEIRKLLRTLHVNFGHPTSTTMQRILRRQGAKPEVVRAAGLMACDACGESIRQKRPKPVRMPSAYVFNQHILADTFYAKNSQGKSLAFLNILCDATGFQVVSCLGELTGTPSSGIVLRHFLTSWSSWAGLPHSLQVDRGKEYMAQFSDYLKQYGVEQQVIPLESPWQNGKCERAGGLWKEVWAKTVVDVDVSTLADAITAASIVTQTRNAFPRTNGYSPNQWVLGHPETRLPGSLLSSDESQQLEVLEAAENPHSEMAKTLAVREAARVAQIRLDSDSRVRRALLRKSTPTRGPFPIGSYVYFYRRQPQQRQQDGRPYNWYGPARVIGLELRNPRRTEDGDPATDGSAPSSYWLRYGPSVILASGEQLRFASEDELLAAHYVPHYAVEQGSDRGARNYVDIRNQLQQPMLQLQGGGVNADFWRTFPDGRVVRVHNVPRKALYVPDACPVPLDQLQDERVTEAIYEAEMRDHVLTDTITDNWRQDLGRELVAKWVGETIFRTTPTTTLASSSARPASGQFVSQPAMPAIPEERPTVFDDPPPDAEQEIRTGDVPLQQQQQQQSHAGHMRQVTEQEPDPGPQTPRDQQLPQQPAPVAPFIAQLHQAMRNPQRLDGHPGGSYGLPRTAPEPSYGPQGGGARVFTGPYLGEAVQENDWPAGCEDLSDRLAHRRLADASEHTDDSMSDDSTCYEENPKLEAFLTGKAVRSEIDLNDLSVEDRAKFDQSMEKEWNSFKKFSAVEILSESQIAALPQDAEIVNTRWVHTDKNQKPRLMAGAMRRRTGKSEAQIKKEYPFEAKSRMVVIGCQEKDTGIRSDSPTASLLAFNFVTCLSVIFQWILEAYDASTAYLQSQGIARLLLLRPPRPPPPGVSPHDLLRAKGSIYGTRDAGRSWWKTLFKALQRLGWVMSKLEAALFYLFDSEVLVGALVAHVDDLYSTGTGKKYEESLKVLGKEIYLKRKVGDFRFCGKNVKQNQDGSVSLDQIDAIESLEYMVLQKNRRVMPNAPLNEDEKSAFRGLIGSLGWIARQTRPDVLVNVSLASQTMGNPTIKDVVELNKIVKVLKESYDFKWNFVPSSNLTLENAVVFCMADSSFANTTKLRSQCGYVVGLTTADFTSGDDTPVMILEAYSGSIKRVCRSTLAAETNGFLTATEAADYVRMLLPEVKHPGVSMVDLDRFYLKGLLTALTDAKSLEATLNKDAGQPADKRVKILVSQVKEFLGGDSYEDDGSVRCHWCDTSQMLADVLTKAGCEREPLLDAMTTGKWRLKPSAEAEETKQKIRDGRRRRKAEKQYSAAGEVSATEDAFQDSSDEEALKAEQAAQSAAAQSAAPPPRPAGPQLTQARSKWARERGGPSAEAIAAIQANFKKNPAQAQASFSSSSELMEGLVSNGQLRNFPIKADEPESFGGKDSAPNPVEILLFSLGACQEITTKAFANAMGVPLTRVSVELTGHIDLRGFFAVDDSVRAGFNKPSCNKPRLTLVAPLAPLAPKVTVTVSAASPPPEREKQPEKEKPKKRSRSPKRGMRYRDKQLVMSFLERHGFEDVFSPRRLESCCIQMSPVLPIEVAIELDNAAMVKLLRDAGANPPGLATKSWRWICRCVPKKNAERPRKSCLRVKSVYEDGIVSVTF</sequence>
<evidence type="ECO:0000259" key="8">
    <source>
        <dbReference type="PROSITE" id="PS51044"/>
    </source>
</evidence>
<feature type="region of interest" description="Disordered" evidence="5">
    <location>
        <begin position="628"/>
        <end position="655"/>
    </location>
</feature>
<dbReference type="EMBL" id="CAMXCT020000368">
    <property type="protein sequence ID" value="CAL1131190.1"/>
    <property type="molecule type" value="Genomic_DNA"/>
</dbReference>
<dbReference type="EMBL" id="CAMXCT010000368">
    <property type="protein sequence ID" value="CAI3977815.1"/>
    <property type="molecule type" value="Genomic_DNA"/>
</dbReference>